<protein>
    <recommendedName>
        <fullName evidence="4">Excinuclease ABC subunit B</fullName>
    </recommendedName>
</protein>
<keyword evidence="1" id="KW-0732">Signal</keyword>
<accession>A0A437M6F7</accession>
<feature type="chain" id="PRO_5019133992" description="Excinuclease ABC subunit B" evidence="1">
    <location>
        <begin position="22"/>
        <end position="173"/>
    </location>
</feature>
<organism evidence="2 3">
    <name type="scientific">Sphingomonas crocodyli</name>
    <dbReference type="NCBI Taxonomy" id="1979270"/>
    <lineage>
        <taxon>Bacteria</taxon>
        <taxon>Pseudomonadati</taxon>
        <taxon>Pseudomonadota</taxon>
        <taxon>Alphaproteobacteria</taxon>
        <taxon>Sphingomonadales</taxon>
        <taxon>Sphingomonadaceae</taxon>
        <taxon>Sphingomonas</taxon>
    </lineage>
</organism>
<name>A0A437M6F7_9SPHN</name>
<dbReference type="PROSITE" id="PS51257">
    <property type="entry name" value="PROKAR_LIPOPROTEIN"/>
    <property type="match status" value="1"/>
</dbReference>
<reference evidence="2 3" key="1">
    <citation type="submission" date="2019-01" db="EMBL/GenBank/DDBJ databases">
        <authorList>
            <person name="Chen W.-M."/>
        </authorList>
    </citation>
    <scope>NUCLEOTIDE SEQUENCE [LARGE SCALE GENOMIC DNA]</scope>
    <source>
        <strain evidence="2 3">CCP-7</strain>
    </source>
</reference>
<proteinExistence type="predicted"/>
<evidence type="ECO:0000256" key="1">
    <source>
        <dbReference type="SAM" id="SignalP"/>
    </source>
</evidence>
<dbReference type="AlphaFoldDB" id="A0A437M6F7"/>
<evidence type="ECO:0000313" key="3">
    <source>
        <dbReference type="Proteomes" id="UP000282971"/>
    </source>
</evidence>
<evidence type="ECO:0000313" key="2">
    <source>
        <dbReference type="EMBL" id="RVT93084.1"/>
    </source>
</evidence>
<keyword evidence="3" id="KW-1185">Reference proteome</keyword>
<evidence type="ECO:0008006" key="4">
    <source>
        <dbReference type="Google" id="ProtNLM"/>
    </source>
</evidence>
<comment type="caution">
    <text evidence="2">The sequence shown here is derived from an EMBL/GenBank/DDBJ whole genome shotgun (WGS) entry which is preliminary data.</text>
</comment>
<feature type="signal peptide" evidence="1">
    <location>
        <begin position="1"/>
        <end position="21"/>
    </location>
</feature>
<dbReference type="Proteomes" id="UP000282971">
    <property type="component" value="Unassembled WGS sequence"/>
</dbReference>
<dbReference type="OrthoDB" id="7473015at2"/>
<gene>
    <name evidence="2" type="ORF">EOD43_04070</name>
</gene>
<sequence length="173" mass="17770">MRKVVGAAVAVAMLAGAPAGAACWSPEQTAAARIRDLQSQLMVSTLKCQVIHVDLTKEYNAFVGGNRTVIGTINTRLKTFFIRGEGPVGGQSAYDRFTTSLANAYGASKTNSTTCEEARALATEAAMMANSEEGLLLLADRAGIAPRLPGGRCETMASAGASAGTSAVVTAAK</sequence>
<dbReference type="RefSeq" id="WP_127741342.1">
    <property type="nucleotide sequence ID" value="NZ_SACN01000001.1"/>
</dbReference>
<dbReference type="EMBL" id="SACN01000001">
    <property type="protein sequence ID" value="RVT93084.1"/>
    <property type="molecule type" value="Genomic_DNA"/>
</dbReference>